<dbReference type="InterPro" id="IPR019446">
    <property type="entry name" value="BMT5-like"/>
</dbReference>
<dbReference type="Gramene" id="ONI11897">
    <property type="protein sequence ID" value="ONI11897"/>
    <property type="gene ID" value="PRUPE_4G133300"/>
</dbReference>
<keyword evidence="3" id="KW-1185">Reference proteome</keyword>
<evidence type="ECO:0000313" key="3">
    <source>
        <dbReference type="Proteomes" id="UP000006882"/>
    </source>
</evidence>
<sequence>MEVFSFEKKIKHYSSYQKILLAGEGDFSFSVCLARAFGLAVNMVATSLDSRESLMLNYSKAMSNVKELEARGCKVLHEVDVHSMSQHPFLIRVCFDRIIYNFPHAGFFSSERNRLQIWFHRDLVRGFLKNACEMLTAIGEIHVTHKTTFPFSEWKIVELAKEVGLYLVDEEQFSLLDYPGYENKRGAGMCDKTFHVGMCSTFKFAKLLYSSTTSWSGCSGINGPHMQRLHQNFVMGYLNSSSEMHRASYPFSDWEMEKLTKEVGLFLVKEEEFSPWDCSCAASSFHPGTLTISLWSVDIVDMACSYLESLERKKPKHGHKNLRPP</sequence>
<evidence type="ECO:0000313" key="2">
    <source>
        <dbReference type="EMBL" id="ONI11897.1"/>
    </source>
</evidence>
<dbReference type="GO" id="GO:0070042">
    <property type="term" value="F:rRNA (uridine-N3-)-methyltransferase activity"/>
    <property type="evidence" value="ECO:0000318"/>
    <property type="project" value="GO_Central"/>
</dbReference>
<protein>
    <recommendedName>
        <fullName evidence="1">25S rRNA (uridine-N(3))-methyltransferase BMT5-like domain-containing protein</fullName>
    </recommendedName>
</protein>
<dbReference type="PANTHER" id="PTHR11538">
    <property type="entry name" value="PHENYLALANYL-TRNA SYNTHETASE"/>
    <property type="match status" value="1"/>
</dbReference>
<proteinExistence type="predicted"/>
<feature type="domain" description="25S rRNA (uridine-N(3))-methyltransferase BMT5-like" evidence="1">
    <location>
        <begin position="20"/>
        <end position="185"/>
    </location>
</feature>
<evidence type="ECO:0000259" key="1">
    <source>
        <dbReference type="Pfam" id="PF10354"/>
    </source>
</evidence>
<dbReference type="Proteomes" id="UP000006882">
    <property type="component" value="Chromosome G4"/>
</dbReference>
<dbReference type="AlphaFoldDB" id="A0A251PK38"/>
<dbReference type="Pfam" id="PF10354">
    <property type="entry name" value="BMT5-like"/>
    <property type="match status" value="1"/>
</dbReference>
<dbReference type="EMBL" id="CM007654">
    <property type="protein sequence ID" value="ONI11897.1"/>
    <property type="molecule type" value="Genomic_DNA"/>
</dbReference>
<dbReference type="PANTHER" id="PTHR11538:SF89">
    <property type="entry name" value="PROTEIN, PUTATIVE (DUF2431)-RELATED"/>
    <property type="match status" value="1"/>
</dbReference>
<dbReference type="GO" id="GO:0005737">
    <property type="term" value="C:cytoplasm"/>
    <property type="evidence" value="ECO:0000318"/>
    <property type="project" value="GO_Central"/>
</dbReference>
<gene>
    <name evidence="2" type="ORF">PRUPE_4G133300</name>
</gene>
<accession>A0A251PK38</accession>
<name>A0A251PK38_PRUPE</name>
<reference evidence="2 3" key="1">
    <citation type="journal article" date="2013" name="Nat. Genet.">
        <title>The high-quality draft genome of peach (Prunus persica) identifies unique patterns of genetic diversity, domestication and genome evolution.</title>
        <authorList>
            <consortium name="International Peach Genome Initiative"/>
            <person name="Verde I."/>
            <person name="Abbott A.G."/>
            <person name="Scalabrin S."/>
            <person name="Jung S."/>
            <person name="Shu S."/>
            <person name="Marroni F."/>
            <person name="Zhebentyayeva T."/>
            <person name="Dettori M.T."/>
            <person name="Grimwood J."/>
            <person name="Cattonaro F."/>
            <person name="Zuccolo A."/>
            <person name="Rossini L."/>
            <person name="Jenkins J."/>
            <person name="Vendramin E."/>
            <person name="Meisel L.A."/>
            <person name="Decroocq V."/>
            <person name="Sosinski B."/>
            <person name="Prochnik S."/>
            <person name="Mitros T."/>
            <person name="Policriti A."/>
            <person name="Cipriani G."/>
            <person name="Dondini L."/>
            <person name="Ficklin S."/>
            <person name="Goodstein D.M."/>
            <person name="Xuan P."/>
            <person name="Del Fabbro C."/>
            <person name="Aramini V."/>
            <person name="Copetti D."/>
            <person name="Gonzalez S."/>
            <person name="Horner D.S."/>
            <person name="Falchi R."/>
            <person name="Lucas S."/>
            <person name="Mica E."/>
            <person name="Maldonado J."/>
            <person name="Lazzari B."/>
            <person name="Bielenberg D."/>
            <person name="Pirona R."/>
            <person name="Miculan M."/>
            <person name="Barakat A."/>
            <person name="Testolin R."/>
            <person name="Stella A."/>
            <person name="Tartarini S."/>
            <person name="Tonutti P."/>
            <person name="Arus P."/>
            <person name="Orellana A."/>
            <person name="Wells C."/>
            <person name="Main D."/>
            <person name="Vizzotto G."/>
            <person name="Silva H."/>
            <person name="Salamini F."/>
            <person name="Schmutz J."/>
            <person name="Morgante M."/>
            <person name="Rokhsar D.S."/>
        </authorList>
    </citation>
    <scope>NUCLEOTIDE SEQUENCE [LARGE SCALE GENOMIC DNA]</scope>
    <source>
        <strain evidence="3">cv. Nemared</strain>
    </source>
</reference>
<dbReference type="GO" id="GO:0070475">
    <property type="term" value="P:rRNA base methylation"/>
    <property type="evidence" value="ECO:0000318"/>
    <property type="project" value="GO_Central"/>
</dbReference>
<organism evidence="2 3">
    <name type="scientific">Prunus persica</name>
    <name type="common">Peach</name>
    <name type="synonym">Amygdalus persica</name>
    <dbReference type="NCBI Taxonomy" id="3760"/>
    <lineage>
        <taxon>Eukaryota</taxon>
        <taxon>Viridiplantae</taxon>
        <taxon>Streptophyta</taxon>
        <taxon>Embryophyta</taxon>
        <taxon>Tracheophyta</taxon>
        <taxon>Spermatophyta</taxon>
        <taxon>Magnoliopsida</taxon>
        <taxon>eudicotyledons</taxon>
        <taxon>Gunneridae</taxon>
        <taxon>Pentapetalae</taxon>
        <taxon>rosids</taxon>
        <taxon>fabids</taxon>
        <taxon>Rosales</taxon>
        <taxon>Rosaceae</taxon>
        <taxon>Amygdaloideae</taxon>
        <taxon>Amygdaleae</taxon>
        <taxon>Prunus</taxon>
    </lineage>
</organism>